<dbReference type="GO" id="GO:0006888">
    <property type="term" value="P:endoplasmic reticulum to Golgi vesicle-mediated transport"/>
    <property type="evidence" value="ECO:0007669"/>
    <property type="project" value="TreeGrafter"/>
</dbReference>
<dbReference type="OrthoDB" id="588053at2759"/>
<dbReference type="STRING" id="888268.A0A1E5V0A3"/>
<dbReference type="Gene3D" id="2.130.10.10">
    <property type="entry name" value="YVTN repeat-like/Quinoprotein amine dehydrogenase"/>
    <property type="match status" value="1"/>
</dbReference>
<gene>
    <name evidence="3" type="ORF">BAE44_0020430</name>
</gene>
<name>A0A1E5V0A3_9POAL</name>
<dbReference type="SUPFAM" id="SSF50998">
    <property type="entry name" value="Quinoprotein alcohol dehydrogenase-like"/>
    <property type="match status" value="1"/>
</dbReference>
<dbReference type="GO" id="GO:0006886">
    <property type="term" value="P:intracellular protein transport"/>
    <property type="evidence" value="ECO:0007669"/>
    <property type="project" value="TreeGrafter"/>
</dbReference>
<dbReference type="GO" id="GO:0006890">
    <property type="term" value="P:retrograde vesicle-mediated transport, Golgi to endoplasmic reticulum"/>
    <property type="evidence" value="ECO:0007669"/>
    <property type="project" value="TreeGrafter"/>
</dbReference>
<dbReference type="EMBL" id="LWDX02056318">
    <property type="protein sequence ID" value="OEL18551.1"/>
    <property type="molecule type" value="Genomic_DNA"/>
</dbReference>
<dbReference type="InterPro" id="IPR050844">
    <property type="entry name" value="Coatomer_complex_subunit"/>
</dbReference>
<dbReference type="GO" id="GO:0030126">
    <property type="term" value="C:COPI vesicle coat"/>
    <property type="evidence" value="ECO:0007669"/>
    <property type="project" value="TreeGrafter"/>
</dbReference>
<evidence type="ECO:0000313" key="4">
    <source>
        <dbReference type="Proteomes" id="UP000095767"/>
    </source>
</evidence>
<proteinExistence type="predicted"/>
<dbReference type="Pfam" id="PF00400">
    <property type="entry name" value="WD40"/>
    <property type="match status" value="1"/>
</dbReference>
<evidence type="ECO:0000256" key="2">
    <source>
        <dbReference type="ARBA" id="ARBA00022737"/>
    </source>
</evidence>
<dbReference type="InterPro" id="IPR011047">
    <property type="entry name" value="Quinoprotein_ADH-like_sf"/>
</dbReference>
<accession>A0A1E5V0A3</accession>
<organism evidence="3 4">
    <name type="scientific">Dichanthelium oligosanthes</name>
    <dbReference type="NCBI Taxonomy" id="888268"/>
    <lineage>
        <taxon>Eukaryota</taxon>
        <taxon>Viridiplantae</taxon>
        <taxon>Streptophyta</taxon>
        <taxon>Embryophyta</taxon>
        <taxon>Tracheophyta</taxon>
        <taxon>Spermatophyta</taxon>
        <taxon>Magnoliopsida</taxon>
        <taxon>Liliopsida</taxon>
        <taxon>Poales</taxon>
        <taxon>Poaceae</taxon>
        <taxon>PACMAD clade</taxon>
        <taxon>Panicoideae</taxon>
        <taxon>Panicodae</taxon>
        <taxon>Paniceae</taxon>
        <taxon>Dichantheliinae</taxon>
        <taxon>Dichanthelium</taxon>
    </lineage>
</organism>
<keyword evidence="2" id="KW-0677">Repeat</keyword>
<evidence type="ECO:0000313" key="3">
    <source>
        <dbReference type="EMBL" id="OEL18551.1"/>
    </source>
</evidence>
<dbReference type="AlphaFoldDB" id="A0A1E5V0A3"/>
<evidence type="ECO:0000256" key="1">
    <source>
        <dbReference type="ARBA" id="ARBA00022574"/>
    </source>
</evidence>
<reference evidence="3 4" key="1">
    <citation type="submission" date="2016-09" db="EMBL/GenBank/DDBJ databases">
        <title>The draft genome of Dichanthelium oligosanthes: A C3 panicoid grass species.</title>
        <authorList>
            <person name="Studer A.J."/>
            <person name="Schnable J.C."/>
            <person name="Brutnell T.P."/>
        </authorList>
    </citation>
    <scope>NUCLEOTIDE SEQUENCE [LARGE SCALE GENOMIC DNA]</scope>
    <source>
        <strain evidence="4">cv. Kellogg 1175</strain>
        <tissue evidence="3">Leaf</tissue>
    </source>
</reference>
<keyword evidence="1" id="KW-0853">WD repeat</keyword>
<comment type="caution">
    <text evidence="3">The sequence shown here is derived from an EMBL/GenBank/DDBJ whole genome shotgun (WGS) entry which is preliminary data.</text>
</comment>
<dbReference type="Proteomes" id="UP000095767">
    <property type="component" value="Unassembled WGS sequence"/>
</dbReference>
<sequence length="89" mass="9935">MIKEFEAHGGNGVDSLAVHPTDPLLLTASSLDKSIKLWDWARGWTCTRVFDNHTRVGYLEFGPRDTNTFASYSGLRSDVKVCLICLFVS</sequence>
<protein>
    <submittedName>
        <fullName evidence="3">Uncharacterized protein</fullName>
    </submittedName>
</protein>
<dbReference type="InterPro" id="IPR001680">
    <property type="entry name" value="WD40_rpt"/>
</dbReference>
<dbReference type="PANTHER" id="PTHR19876">
    <property type="entry name" value="COATOMER"/>
    <property type="match status" value="1"/>
</dbReference>
<dbReference type="PANTHER" id="PTHR19876:SF23">
    <property type="match status" value="1"/>
</dbReference>
<keyword evidence="4" id="KW-1185">Reference proteome</keyword>
<dbReference type="GO" id="GO:0006891">
    <property type="term" value="P:intra-Golgi vesicle-mediated transport"/>
    <property type="evidence" value="ECO:0007669"/>
    <property type="project" value="TreeGrafter"/>
</dbReference>
<dbReference type="InterPro" id="IPR015943">
    <property type="entry name" value="WD40/YVTN_repeat-like_dom_sf"/>
</dbReference>